<dbReference type="RefSeq" id="XP_013317732.1">
    <property type="nucleotide sequence ID" value="XM_013462278.1"/>
</dbReference>
<dbReference type="GO" id="GO:0006357">
    <property type="term" value="P:regulation of transcription by RNA polymerase II"/>
    <property type="evidence" value="ECO:0007669"/>
    <property type="project" value="TreeGrafter"/>
</dbReference>
<keyword evidence="4" id="KW-0862">Zinc</keyword>
<keyword evidence="11" id="KW-1185">Reference proteome</keyword>
<protein>
    <recommendedName>
        <fullName evidence="9">C2H2-type domain-containing protein</fullName>
    </recommendedName>
</protein>
<dbReference type="AlphaFoldDB" id="A0A0D2ENS9"/>
<dbReference type="EMBL" id="KN847319">
    <property type="protein sequence ID" value="KIW57148.1"/>
    <property type="molecule type" value="Genomic_DNA"/>
</dbReference>
<feature type="domain" description="C2H2-type" evidence="9">
    <location>
        <begin position="67"/>
        <end position="97"/>
    </location>
</feature>
<dbReference type="SMART" id="SM00355">
    <property type="entry name" value="ZnF_C2H2"/>
    <property type="match status" value="6"/>
</dbReference>
<gene>
    <name evidence="10" type="ORF">PV05_05740</name>
</gene>
<evidence type="ECO:0000256" key="5">
    <source>
        <dbReference type="ARBA" id="ARBA00023015"/>
    </source>
</evidence>
<dbReference type="STRING" id="348802.A0A0D2ENS9"/>
<dbReference type="HOGENOM" id="CLU_542948_0_0_1"/>
<evidence type="ECO:0000259" key="9">
    <source>
        <dbReference type="PROSITE" id="PS50157"/>
    </source>
</evidence>
<dbReference type="PANTHER" id="PTHR46179">
    <property type="entry name" value="ZINC FINGER PROTEIN"/>
    <property type="match status" value="1"/>
</dbReference>
<dbReference type="PROSITE" id="PS00028">
    <property type="entry name" value="ZINC_FINGER_C2H2_1"/>
    <property type="match status" value="3"/>
</dbReference>
<dbReference type="Proteomes" id="UP000054342">
    <property type="component" value="Unassembled WGS sequence"/>
</dbReference>
<dbReference type="InterPro" id="IPR013087">
    <property type="entry name" value="Znf_C2H2_type"/>
</dbReference>
<proteinExistence type="predicted"/>
<dbReference type="InterPro" id="IPR036236">
    <property type="entry name" value="Znf_C2H2_sf"/>
</dbReference>
<name>A0A0D2ENS9_9EURO</name>
<keyword evidence="5" id="KW-0805">Transcription regulation</keyword>
<organism evidence="10 11">
    <name type="scientific">Exophiala xenobiotica</name>
    <dbReference type="NCBI Taxonomy" id="348802"/>
    <lineage>
        <taxon>Eukaryota</taxon>
        <taxon>Fungi</taxon>
        <taxon>Dikarya</taxon>
        <taxon>Ascomycota</taxon>
        <taxon>Pezizomycotina</taxon>
        <taxon>Eurotiomycetes</taxon>
        <taxon>Chaetothyriomycetidae</taxon>
        <taxon>Chaetothyriales</taxon>
        <taxon>Herpotrichiellaceae</taxon>
        <taxon>Exophiala</taxon>
    </lineage>
</organism>
<dbReference type="InterPro" id="IPR051061">
    <property type="entry name" value="Zinc_finger_trans_reg"/>
</dbReference>
<dbReference type="GO" id="GO:0005634">
    <property type="term" value="C:nucleus"/>
    <property type="evidence" value="ECO:0007669"/>
    <property type="project" value="UniProtKB-SubCell"/>
</dbReference>
<feature type="domain" description="C2H2-type" evidence="9">
    <location>
        <begin position="6"/>
        <end position="36"/>
    </location>
</feature>
<evidence type="ECO:0000256" key="3">
    <source>
        <dbReference type="ARBA" id="ARBA00022771"/>
    </source>
</evidence>
<keyword evidence="3 8" id="KW-0863">Zinc-finger</keyword>
<dbReference type="GeneID" id="25327648"/>
<evidence type="ECO:0000256" key="7">
    <source>
        <dbReference type="ARBA" id="ARBA00023242"/>
    </source>
</evidence>
<evidence type="ECO:0000313" key="10">
    <source>
        <dbReference type="EMBL" id="KIW57148.1"/>
    </source>
</evidence>
<dbReference type="PANTHER" id="PTHR46179:SF13">
    <property type="entry name" value="C2H2-TYPE DOMAIN-CONTAINING PROTEIN"/>
    <property type="match status" value="1"/>
</dbReference>
<dbReference type="GO" id="GO:0008270">
    <property type="term" value="F:zinc ion binding"/>
    <property type="evidence" value="ECO:0007669"/>
    <property type="project" value="UniProtKB-KW"/>
</dbReference>
<evidence type="ECO:0000256" key="2">
    <source>
        <dbReference type="ARBA" id="ARBA00022723"/>
    </source>
</evidence>
<feature type="domain" description="C2H2-type" evidence="9">
    <location>
        <begin position="96"/>
        <end position="125"/>
    </location>
</feature>
<evidence type="ECO:0000256" key="4">
    <source>
        <dbReference type="ARBA" id="ARBA00022833"/>
    </source>
</evidence>
<evidence type="ECO:0000256" key="1">
    <source>
        <dbReference type="ARBA" id="ARBA00004123"/>
    </source>
</evidence>
<reference evidence="10 11" key="1">
    <citation type="submission" date="2015-01" db="EMBL/GenBank/DDBJ databases">
        <title>The Genome Sequence of Exophiala xenobiotica CBS118157.</title>
        <authorList>
            <consortium name="The Broad Institute Genomics Platform"/>
            <person name="Cuomo C."/>
            <person name="de Hoog S."/>
            <person name="Gorbushina A."/>
            <person name="Stielow B."/>
            <person name="Teixiera M."/>
            <person name="Abouelleil A."/>
            <person name="Chapman S.B."/>
            <person name="Priest M."/>
            <person name="Young S.K."/>
            <person name="Wortman J."/>
            <person name="Nusbaum C."/>
            <person name="Birren B."/>
        </authorList>
    </citation>
    <scope>NUCLEOTIDE SEQUENCE [LARGE SCALE GENOMIC DNA]</scope>
    <source>
        <strain evidence="10 11">CBS 118157</strain>
    </source>
</reference>
<dbReference type="Gene3D" id="3.30.160.60">
    <property type="entry name" value="Classic Zinc Finger"/>
    <property type="match status" value="2"/>
</dbReference>
<comment type="subcellular location">
    <subcellularLocation>
        <location evidence="1">Nucleus</location>
    </subcellularLocation>
</comment>
<keyword evidence="7" id="KW-0539">Nucleus</keyword>
<dbReference type="PROSITE" id="PS50157">
    <property type="entry name" value="ZINC_FINGER_C2H2_2"/>
    <property type="match status" value="4"/>
</dbReference>
<sequence>MAAEASVCGHEGCQKSFTKAKLLEAHKKTDHPELYPFACDETNCDYRTDAQRSLREHKRNSHGVVQYPCEVYNCDKDSAKLDHYRRHLRTIHKGNMPCTFPGCSFLFGSQVDLDQHSPVHQGAQPHACAAQGCGRSFANVAALHTHEVNDHGRSLCLVCPKTVKTFALLLLHAECHNGNVGCSNCNITKAPKAHWTKAHAYTTIPLTAELVYRSSGSNANLAVQNIQQTASQPSQSAPLTGTNPTQVIRQPASWISTFASQFPARINSIRTTNLGSVHKQAPSDSARSDATALLSWSNALYSLPSISTVLDTSSAVLATVKKLLRASSLRQLDVEVTVKASAAGKILDSITLIMNGQSSVFHLGRFMVGAEHDDRFASYLRRLAEKADSPPSKLKATEHLWLLRGAFSLVADDLSKQPESSSNALISLPIPRLDRDQNGQLTCYVPLWGYGRPTETSKANETEWNAQWELDVDTMLRCQPIRPLYAESVNWLQSSVAQTVDP</sequence>
<feature type="domain" description="C2H2-type" evidence="9">
    <location>
        <begin position="126"/>
        <end position="151"/>
    </location>
</feature>
<evidence type="ECO:0000256" key="8">
    <source>
        <dbReference type="PROSITE-ProRule" id="PRU00042"/>
    </source>
</evidence>
<keyword evidence="2" id="KW-0479">Metal-binding</keyword>
<accession>A0A0D2ENS9</accession>
<keyword evidence="6" id="KW-0804">Transcription</keyword>
<evidence type="ECO:0000313" key="11">
    <source>
        <dbReference type="Proteomes" id="UP000054342"/>
    </source>
</evidence>
<evidence type="ECO:0000256" key="6">
    <source>
        <dbReference type="ARBA" id="ARBA00023163"/>
    </source>
</evidence>
<dbReference type="OrthoDB" id="6105938at2759"/>
<dbReference type="SUPFAM" id="SSF57667">
    <property type="entry name" value="beta-beta-alpha zinc fingers"/>
    <property type="match status" value="2"/>
</dbReference>